<keyword evidence="2" id="KW-1185">Reference proteome</keyword>
<dbReference type="RefSeq" id="WP_346154503.1">
    <property type="nucleotide sequence ID" value="NZ_BAAATE010000034.1"/>
</dbReference>
<evidence type="ECO:0000313" key="1">
    <source>
        <dbReference type="EMBL" id="GAA2691962.1"/>
    </source>
</evidence>
<protein>
    <recommendedName>
        <fullName evidence="3">Phage head morphogenesis domain-containing protein</fullName>
    </recommendedName>
</protein>
<comment type="caution">
    <text evidence="1">The sequence shown here is derived from an EMBL/GenBank/DDBJ whole genome shotgun (WGS) entry which is preliminary data.</text>
</comment>
<name>A0ABP6FHH1_9ACTN</name>
<dbReference type="EMBL" id="BAAATE010000034">
    <property type="protein sequence ID" value="GAA2691962.1"/>
    <property type="molecule type" value="Genomic_DNA"/>
</dbReference>
<evidence type="ECO:0000313" key="2">
    <source>
        <dbReference type="Proteomes" id="UP001501666"/>
    </source>
</evidence>
<gene>
    <name evidence="1" type="ORF">GCM10010412_082590</name>
</gene>
<organism evidence="1 2">
    <name type="scientific">Nonomuraea recticatena</name>
    <dbReference type="NCBI Taxonomy" id="46178"/>
    <lineage>
        <taxon>Bacteria</taxon>
        <taxon>Bacillati</taxon>
        <taxon>Actinomycetota</taxon>
        <taxon>Actinomycetes</taxon>
        <taxon>Streptosporangiales</taxon>
        <taxon>Streptosporangiaceae</taxon>
        <taxon>Nonomuraea</taxon>
    </lineage>
</organism>
<dbReference type="Proteomes" id="UP001501666">
    <property type="component" value="Unassembled WGS sequence"/>
</dbReference>
<proteinExistence type="predicted"/>
<evidence type="ECO:0008006" key="3">
    <source>
        <dbReference type="Google" id="ProtNLM"/>
    </source>
</evidence>
<accession>A0ABP6FHH1</accession>
<sequence length="183" mass="19753">MARVRLTSGLTQKIAALVASRVDEVADEVASNARAGAPDGKVWQTDADEQVRPSHAEAHGQLIPDNVPFRLPRMQYVNKGRGRNANPAGGWTKLPGWDLGDRPRDEQLPFHQVVNCRCRKIDLPGAVAATVTTSPARPSGRTVAASVSVAFPRVAESEYADQDGGWFNAAARQAAAAHRARRR</sequence>
<reference evidence="2" key="1">
    <citation type="journal article" date="2019" name="Int. J. Syst. Evol. Microbiol.">
        <title>The Global Catalogue of Microorganisms (GCM) 10K type strain sequencing project: providing services to taxonomists for standard genome sequencing and annotation.</title>
        <authorList>
            <consortium name="The Broad Institute Genomics Platform"/>
            <consortium name="The Broad Institute Genome Sequencing Center for Infectious Disease"/>
            <person name="Wu L."/>
            <person name="Ma J."/>
        </authorList>
    </citation>
    <scope>NUCLEOTIDE SEQUENCE [LARGE SCALE GENOMIC DNA]</scope>
    <source>
        <strain evidence="2">JCM 6835</strain>
    </source>
</reference>